<dbReference type="SUPFAM" id="SSF50249">
    <property type="entry name" value="Nucleic acid-binding proteins"/>
    <property type="match status" value="2"/>
</dbReference>
<sequence>MATSGSSYSYSSYSSSRSRSRSPEPEPAPVRQRASRWGEAPASLPPRRAPDPGSADGGGSGRQYRARAGGSPARGGGGGGGGGGAPVAPLHAAELPPDELPIEGMCYRATVVSVREFGFFVKIPGYAKQGLVHISQLAPHRVDASELRTFAREGDAVWVKVLALEGTGPTVRIACSMKVVDQEDGRDLDPDDEEGQARRAGGGGAPAGGSSAGGVRAALGGGFGGGGAPRSTEPPALFSIHRGTVRSHMPFGAFIELDGFAKQGLCHISQLSDSRVDVSELESLCPLGSAVWAKVDKVDSASGKYGLSLKVVDQLTGVDLDPEHAAAERGGGFGARGGGSGAAEPGALVRKPGGAGPALEWGHMAADVYRPPPGAAAEYDFVVDEDDALIPAAGAGALGARPAGERTLADVWRDGPVRDLEADAADVARTAGAAAGGAAAGAGGGAAMLGVGLESVARAEALLAQAMGAGAPHESRKRRKSERRARSEDDERSRRRRRDGSGKRGRKDKGKSSSRKGNGKGREKRAKEKAHRADKADKGRKSKRSRV</sequence>
<dbReference type="PANTHER" id="PTHR15838">
    <property type="entry name" value="NUCLEOLAR PROTEIN OF 40 KDA"/>
    <property type="match status" value="1"/>
</dbReference>
<evidence type="ECO:0000256" key="1">
    <source>
        <dbReference type="SAM" id="MobiDB-lite"/>
    </source>
</evidence>
<feature type="compositionally biased region" description="Gly residues" evidence="1">
    <location>
        <begin position="72"/>
        <end position="85"/>
    </location>
</feature>
<protein>
    <recommendedName>
        <fullName evidence="2">S1 motif domain-containing protein</fullName>
    </recommendedName>
</protein>
<feature type="compositionally biased region" description="Gly residues" evidence="1">
    <location>
        <begin position="200"/>
        <end position="211"/>
    </location>
</feature>
<dbReference type="OrthoDB" id="1918363at2759"/>
<feature type="domain" description="S1 motif" evidence="2">
    <location>
        <begin position="238"/>
        <end position="310"/>
    </location>
</feature>
<dbReference type="InterPro" id="IPR003029">
    <property type="entry name" value="S1_domain"/>
</dbReference>
<dbReference type="PROSITE" id="PS50126">
    <property type="entry name" value="S1"/>
    <property type="match status" value="2"/>
</dbReference>
<dbReference type="EMBL" id="JAGTXO010000013">
    <property type="protein sequence ID" value="KAG8464185.1"/>
    <property type="molecule type" value="Genomic_DNA"/>
</dbReference>
<evidence type="ECO:0000313" key="4">
    <source>
        <dbReference type="Proteomes" id="UP000751190"/>
    </source>
</evidence>
<dbReference type="PANTHER" id="PTHR15838:SF1">
    <property type="entry name" value="ZINC FINGER CCHC DOMAIN-CONTAINING PROTEIN 17"/>
    <property type="match status" value="1"/>
</dbReference>
<dbReference type="InterPro" id="IPR012340">
    <property type="entry name" value="NA-bd_OB-fold"/>
</dbReference>
<feature type="region of interest" description="Disordered" evidence="1">
    <location>
        <begin position="1"/>
        <end position="92"/>
    </location>
</feature>
<evidence type="ECO:0000313" key="3">
    <source>
        <dbReference type="EMBL" id="KAG8464185.1"/>
    </source>
</evidence>
<gene>
    <name evidence="3" type="ORF">KFE25_003248</name>
</gene>
<reference evidence="3" key="1">
    <citation type="submission" date="2021-05" db="EMBL/GenBank/DDBJ databases">
        <title>The genome of the haptophyte Pavlova lutheri (Diacronema luteri, Pavlovales) - a model for lipid biosynthesis in eukaryotic algae.</title>
        <authorList>
            <person name="Hulatt C.J."/>
            <person name="Posewitz M.C."/>
        </authorList>
    </citation>
    <scope>NUCLEOTIDE SEQUENCE</scope>
    <source>
        <strain evidence="3">NIVA-4/92</strain>
    </source>
</reference>
<dbReference type="Gene3D" id="2.40.50.140">
    <property type="entry name" value="Nucleic acid-binding proteins"/>
    <property type="match status" value="2"/>
</dbReference>
<keyword evidence="4" id="KW-1185">Reference proteome</keyword>
<dbReference type="AlphaFoldDB" id="A0A8J5XRP5"/>
<dbReference type="GO" id="GO:0043489">
    <property type="term" value="P:RNA stabilization"/>
    <property type="evidence" value="ECO:0007669"/>
    <property type="project" value="TreeGrafter"/>
</dbReference>
<proteinExistence type="predicted"/>
<dbReference type="SMART" id="SM00316">
    <property type="entry name" value="S1"/>
    <property type="match status" value="2"/>
</dbReference>
<feature type="region of interest" description="Disordered" evidence="1">
    <location>
        <begin position="467"/>
        <end position="547"/>
    </location>
</feature>
<evidence type="ECO:0000259" key="2">
    <source>
        <dbReference type="PROSITE" id="PS50126"/>
    </source>
</evidence>
<feature type="region of interest" description="Disordered" evidence="1">
    <location>
        <begin position="182"/>
        <end position="211"/>
    </location>
</feature>
<feature type="compositionally biased region" description="Low complexity" evidence="1">
    <location>
        <begin position="1"/>
        <end position="17"/>
    </location>
</feature>
<dbReference type="Proteomes" id="UP000751190">
    <property type="component" value="Unassembled WGS sequence"/>
</dbReference>
<comment type="caution">
    <text evidence="3">The sequence shown here is derived from an EMBL/GenBank/DDBJ whole genome shotgun (WGS) entry which is preliminary data.</text>
</comment>
<organism evidence="3 4">
    <name type="scientific">Diacronema lutheri</name>
    <name type="common">Unicellular marine alga</name>
    <name type="synonym">Monochrysis lutheri</name>
    <dbReference type="NCBI Taxonomy" id="2081491"/>
    <lineage>
        <taxon>Eukaryota</taxon>
        <taxon>Haptista</taxon>
        <taxon>Haptophyta</taxon>
        <taxon>Pavlovophyceae</taxon>
        <taxon>Pavlovales</taxon>
        <taxon>Pavlovaceae</taxon>
        <taxon>Diacronema</taxon>
    </lineage>
</organism>
<accession>A0A8J5XRP5</accession>
<name>A0A8J5XRP5_DIALT</name>
<feature type="compositionally biased region" description="Basic and acidic residues" evidence="1">
    <location>
        <begin position="484"/>
        <end position="493"/>
    </location>
</feature>
<feature type="compositionally biased region" description="Basic residues" evidence="1">
    <location>
        <begin position="494"/>
        <end position="530"/>
    </location>
</feature>
<feature type="domain" description="S1 motif" evidence="2">
    <location>
        <begin position="104"/>
        <end position="178"/>
    </location>
</feature>
<dbReference type="GO" id="GO:0003723">
    <property type="term" value="F:RNA binding"/>
    <property type="evidence" value="ECO:0007669"/>
    <property type="project" value="TreeGrafter"/>
</dbReference>
<dbReference type="Pfam" id="PF00575">
    <property type="entry name" value="S1"/>
    <property type="match status" value="2"/>
</dbReference>